<sequence>MKYLMMLLLFCLAFSTQANDELHQPWQQLLNEHVKPINHGASTVVDYAAIKQQHSELKSYLASLSAITATQFASWDNPKQLAFLINAYNAWTVELILTEYPQVKSIKDLGSFFSSPWSKEFVSLLGESRSLDNIEHTLIRGNNKYREPRIHFAVNCASIGCPALREEAYTGAKLDAQLEQQTTRFLADTTRNYAKDSTLYLSSIFKWYQADFATDFRGAQSLSAFTLLYSDALNLTPSQHAKLESNTMKIKFLDYNWALNDNQ</sequence>
<feature type="signal peptide" evidence="1">
    <location>
        <begin position="1"/>
        <end position="18"/>
    </location>
</feature>
<dbReference type="InterPro" id="IPR006869">
    <property type="entry name" value="DUF547"/>
</dbReference>
<keyword evidence="1" id="KW-0732">Signal</keyword>
<dbReference type="PANTHER" id="PTHR46361">
    <property type="entry name" value="ELECTRON CARRIER/ PROTEIN DISULFIDE OXIDOREDUCTASE"/>
    <property type="match status" value="1"/>
</dbReference>
<proteinExistence type="predicted"/>
<feature type="domain" description="DUF547" evidence="2">
    <location>
        <begin position="73"/>
        <end position="186"/>
    </location>
</feature>
<dbReference type="EMBL" id="JAVIFY010000013">
    <property type="protein sequence ID" value="MDQ9093171.1"/>
    <property type="molecule type" value="Genomic_DNA"/>
</dbReference>
<evidence type="ECO:0000313" key="4">
    <source>
        <dbReference type="Proteomes" id="UP001226574"/>
    </source>
</evidence>
<dbReference type="PANTHER" id="PTHR46361:SF3">
    <property type="entry name" value="ELECTRON CARRIER_ PROTEIN DISULFIDE OXIDOREDUCTASE"/>
    <property type="match status" value="1"/>
</dbReference>
<organism evidence="3 4">
    <name type="scientific">Pseudoalteromonas haloplanktis</name>
    <name type="common">Alteromonas haloplanktis</name>
    <dbReference type="NCBI Taxonomy" id="228"/>
    <lineage>
        <taxon>Bacteria</taxon>
        <taxon>Pseudomonadati</taxon>
        <taxon>Pseudomonadota</taxon>
        <taxon>Gammaproteobacteria</taxon>
        <taxon>Alteromonadales</taxon>
        <taxon>Pseudoalteromonadaceae</taxon>
        <taxon>Pseudoalteromonas</taxon>
    </lineage>
</organism>
<feature type="chain" id="PRO_5045566722" evidence="1">
    <location>
        <begin position="19"/>
        <end position="263"/>
    </location>
</feature>
<keyword evidence="4" id="KW-1185">Reference proteome</keyword>
<evidence type="ECO:0000259" key="2">
    <source>
        <dbReference type="Pfam" id="PF04784"/>
    </source>
</evidence>
<comment type="caution">
    <text evidence="3">The sequence shown here is derived from an EMBL/GenBank/DDBJ whole genome shotgun (WGS) entry which is preliminary data.</text>
</comment>
<reference evidence="3 4" key="1">
    <citation type="submission" date="2023-08" db="EMBL/GenBank/DDBJ databases">
        <title>Pseudoalteromonas haloplanktis LL1 genome.</title>
        <authorList>
            <person name="Wu S."/>
        </authorList>
    </citation>
    <scope>NUCLEOTIDE SEQUENCE [LARGE SCALE GENOMIC DNA]</scope>
    <source>
        <strain evidence="3 4">LL1</strain>
    </source>
</reference>
<evidence type="ECO:0000256" key="1">
    <source>
        <dbReference type="SAM" id="SignalP"/>
    </source>
</evidence>
<accession>A0ABU1BF97</accession>
<gene>
    <name evidence="3" type="ORF">RC083_16460</name>
</gene>
<evidence type="ECO:0000313" key="3">
    <source>
        <dbReference type="EMBL" id="MDQ9093171.1"/>
    </source>
</evidence>
<dbReference type="Proteomes" id="UP001226574">
    <property type="component" value="Unassembled WGS sequence"/>
</dbReference>
<name>A0ABU1BF97_PSEHA</name>
<protein>
    <submittedName>
        <fullName evidence="3">DUF547 domain-containing protein</fullName>
    </submittedName>
</protein>
<dbReference type="Pfam" id="PF04784">
    <property type="entry name" value="DUF547"/>
    <property type="match status" value="1"/>
</dbReference>